<dbReference type="InterPro" id="IPR000719">
    <property type="entry name" value="Prot_kinase_dom"/>
</dbReference>
<dbReference type="FunFam" id="1.10.510.10:FF:000592">
    <property type="entry name" value="CAMK family protein kinase"/>
    <property type="match status" value="1"/>
</dbReference>
<dbReference type="PANTHER" id="PTHR24346">
    <property type="entry name" value="MAP/MICROTUBULE AFFINITY-REGULATING KINASE"/>
    <property type="match status" value="1"/>
</dbReference>
<evidence type="ECO:0000256" key="3">
    <source>
        <dbReference type="ARBA" id="ARBA00022527"/>
    </source>
</evidence>
<dbReference type="Pfam" id="PF00069">
    <property type="entry name" value="Pkinase"/>
    <property type="match status" value="1"/>
</dbReference>
<dbReference type="FunFam" id="3.30.200.20:FF:000236">
    <property type="entry name" value="Non-specific serine/threonine protein kinase"/>
    <property type="match status" value="1"/>
</dbReference>
<keyword evidence="7 10" id="KW-0067">ATP-binding</keyword>
<keyword evidence="6 13" id="KW-0418">Kinase</keyword>
<dbReference type="EMBL" id="KZ990012">
    <property type="protein sequence ID" value="RKP24836.1"/>
    <property type="molecule type" value="Genomic_DNA"/>
</dbReference>
<dbReference type="Gene3D" id="1.10.510.10">
    <property type="entry name" value="Transferase(Phosphotransferase) domain 1"/>
    <property type="match status" value="1"/>
</dbReference>
<evidence type="ECO:0000256" key="1">
    <source>
        <dbReference type="ARBA" id="ARBA00006234"/>
    </source>
</evidence>
<feature type="compositionally biased region" description="Polar residues" evidence="11">
    <location>
        <begin position="359"/>
        <end position="375"/>
    </location>
</feature>
<dbReference type="EC" id="2.7.11.1" evidence="2"/>
<evidence type="ECO:0000256" key="4">
    <source>
        <dbReference type="ARBA" id="ARBA00022679"/>
    </source>
</evidence>
<dbReference type="GO" id="GO:0005524">
    <property type="term" value="F:ATP binding"/>
    <property type="evidence" value="ECO:0007669"/>
    <property type="project" value="UniProtKB-UniRule"/>
</dbReference>
<dbReference type="AlphaFoldDB" id="A0A4P9YXM6"/>
<dbReference type="SUPFAM" id="SSF103243">
    <property type="entry name" value="KA1-like"/>
    <property type="match status" value="1"/>
</dbReference>
<reference evidence="14" key="1">
    <citation type="journal article" date="2018" name="Nat. Microbiol.">
        <title>Leveraging single-cell genomics to expand the fungal tree of life.</title>
        <authorList>
            <person name="Ahrendt S.R."/>
            <person name="Quandt C.A."/>
            <person name="Ciobanu D."/>
            <person name="Clum A."/>
            <person name="Salamov A."/>
            <person name="Andreopoulos B."/>
            <person name="Cheng J.F."/>
            <person name="Woyke T."/>
            <person name="Pelin A."/>
            <person name="Henrissat B."/>
            <person name="Reynolds N.K."/>
            <person name="Benny G.L."/>
            <person name="Smith M.E."/>
            <person name="James T.Y."/>
            <person name="Grigoriev I.V."/>
        </authorList>
    </citation>
    <scope>NUCLEOTIDE SEQUENCE [LARGE SCALE GENOMIC DNA]</scope>
    <source>
        <strain evidence="14">Benny S71-1</strain>
    </source>
</reference>
<comment type="catalytic activity">
    <reaction evidence="8">
        <text>L-threonyl-[protein] + ATP = O-phospho-L-threonyl-[protein] + ADP + H(+)</text>
        <dbReference type="Rhea" id="RHEA:46608"/>
        <dbReference type="Rhea" id="RHEA-COMP:11060"/>
        <dbReference type="Rhea" id="RHEA-COMP:11605"/>
        <dbReference type="ChEBI" id="CHEBI:15378"/>
        <dbReference type="ChEBI" id="CHEBI:30013"/>
        <dbReference type="ChEBI" id="CHEBI:30616"/>
        <dbReference type="ChEBI" id="CHEBI:61977"/>
        <dbReference type="ChEBI" id="CHEBI:456216"/>
        <dbReference type="EC" id="2.7.11.1"/>
    </reaction>
</comment>
<sequence>MASLGRVSIGQYEILHTLGTGSFGKVKLAVHSLTGHRVAIKLVSRRRVKDQDLGERVRREIRHLQRLQHPHIIKLYEVITTPTDIIMVMEYAGGELFDYISSRSRLNEAEARRFFQQIISALGYCHKEKIVHRDLKPENLLLDDRDNIKIADFGLSNMLTDGEFLKTSCGSPNYAAPEVITGKLYAGPEVDVWSCGVILYVMLCGRLPFDHDHIPTLFRKITEGRYSIPSFVSSSAQDLLKRMLVVDPLQRITIHEIWQHEWFARDLPDYLSLTEGLTRSDSEHTEVDEEVLDELQEKLGISACEMRTALTEPRTNPVKVAYRLSMDKRRSFEDDLLSGSDMTMHGSHPLYKLPSTPLTAQSGWTGTSPDSTKLGQSFAGKSASPPTPSSIQVLSSSLPTPQEDPYQSRASRFPGAHHRHGAARRSGVRPRWHFGIRSQGRPIEVMDEVYRALANIGMQWKCIDPFHLRARFVGAHGLLVKLDLQLYTMDNHLYLLDFCQVQSSSSTHMPPTTTTNKHRRPYDASSSSSSSNDASIAAGPADTAVASLSSLVAPSTTMSTATSMAKDAIGQSPFPFFDVCSRLITELALSS</sequence>
<dbReference type="PROSITE" id="PS00107">
    <property type="entry name" value="PROTEIN_KINASE_ATP"/>
    <property type="match status" value="1"/>
</dbReference>
<feature type="binding site" evidence="10">
    <location>
        <position position="41"/>
    </location>
    <ligand>
        <name>ATP</name>
        <dbReference type="ChEBI" id="CHEBI:30616"/>
    </ligand>
</feature>
<evidence type="ECO:0000256" key="10">
    <source>
        <dbReference type="PROSITE-ProRule" id="PRU10141"/>
    </source>
</evidence>
<dbReference type="GO" id="GO:0004674">
    <property type="term" value="F:protein serine/threonine kinase activity"/>
    <property type="evidence" value="ECO:0007669"/>
    <property type="project" value="UniProtKB-KW"/>
</dbReference>
<organism evidence="13 14">
    <name type="scientific">Syncephalis pseudoplumigaleata</name>
    <dbReference type="NCBI Taxonomy" id="1712513"/>
    <lineage>
        <taxon>Eukaryota</taxon>
        <taxon>Fungi</taxon>
        <taxon>Fungi incertae sedis</taxon>
        <taxon>Zoopagomycota</taxon>
        <taxon>Zoopagomycotina</taxon>
        <taxon>Zoopagomycetes</taxon>
        <taxon>Zoopagales</taxon>
        <taxon>Piptocephalidaceae</taxon>
        <taxon>Syncephalis</taxon>
    </lineage>
</organism>
<feature type="domain" description="Protein kinase" evidence="12">
    <location>
        <begin position="12"/>
        <end position="263"/>
    </location>
</feature>
<evidence type="ECO:0000256" key="11">
    <source>
        <dbReference type="SAM" id="MobiDB-lite"/>
    </source>
</evidence>
<dbReference type="CDD" id="cd12122">
    <property type="entry name" value="AMPKA_C"/>
    <property type="match status" value="1"/>
</dbReference>
<feature type="compositionally biased region" description="Low complexity" evidence="11">
    <location>
        <begin position="524"/>
        <end position="536"/>
    </location>
</feature>
<evidence type="ECO:0000313" key="13">
    <source>
        <dbReference type="EMBL" id="RKP24836.1"/>
    </source>
</evidence>
<keyword evidence="4" id="KW-0808">Transferase</keyword>
<evidence type="ECO:0000256" key="5">
    <source>
        <dbReference type="ARBA" id="ARBA00022741"/>
    </source>
</evidence>
<evidence type="ECO:0000256" key="7">
    <source>
        <dbReference type="ARBA" id="ARBA00022840"/>
    </source>
</evidence>
<dbReference type="InterPro" id="IPR032270">
    <property type="entry name" value="AMPK_C"/>
</dbReference>
<comment type="similarity">
    <text evidence="1">Belongs to the protein kinase superfamily. CAMK Ser/Thr protein kinase family. SNF1 subfamily.</text>
</comment>
<feature type="compositionally biased region" description="Low complexity" evidence="11">
    <location>
        <begin position="505"/>
        <end position="515"/>
    </location>
</feature>
<keyword evidence="5 10" id="KW-0547">Nucleotide-binding</keyword>
<keyword evidence="3" id="KW-0723">Serine/threonine-protein kinase</keyword>
<dbReference type="InterPro" id="IPR011009">
    <property type="entry name" value="Kinase-like_dom_sf"/>
</dbReference>
<dbReference type="CDD" id="cd14079">
    <property type="entry name" value="STKc_AMPK_alpha"/>
    <property type="match status" value="1"/>
</dbReference>
<evidence type="ECO:0000313" key="14">
    <source>
        <dbReference type="Proteomes" id="UP000278143"/>
    </source>
</evidence>
<accession>A0A4P9YXM6</accession>
<dbReference type="GO" id="GO:0106310">
    <property type="term" value="F:protein serine kinase activity"/>
    <property type="evidence" value="ECO:0007669"/>
    <property type="project" value="RHEA"/>
</dbReference>
<dbReference type="GO" id="GO:0035556">
    <property type="term" value="P:intracellular signal transduction"/>
    <property type="evidence" value="ECO:0007669"/>
    <property type="project" value="TreeGrafter"/>
</dbReference>
<dbReference type="PROSITE" id="PS50011">
    <property type="entry name" value="PROTEIN_KINASE_DOM"/>
    <property type="match status" value="1"/>
</dbReference>
<dbReference type="SMART" id="SM00220">
    <property type="entry name" value="S_TKc"/>
    <property type="match status" value="1"/>
</dbReference>
<feature type="compositionally biased region" description="Polar residues" evidence="11">
    <location>
        <begin position="389"/>
        <end position="400"/>
    </location>
</feature>
<dbReference type="InterPro" id="IPR008271">
    <property type="entry name" value="Ser/Thr_kinase_AS"/>
</dbReference>
<evidence type="ECO:0000256" key="9">
    <source>
        <dbReference type="ARBA" id="ARBA00048679"/>
    </source>
</evidence>
<dbReference type="Gene3D" id="3.30.310.80">
    <property type="entry name" value="Kinase associated domain 1, KA1"/>
    <property type="match status" value="1"/>
</dbReference>
<evidence type="ECO:0000259" key="12">
    <source>
        <dbReference type="PROSITE" id="PS50011"/>
    </source>
</evidence>
<dbReference type="InterPro" id="IPR028375">
    <property type="entry name" value="KA1/Ssp2_C"/>
</dbReference>
<dbReference type="OrthoDB" id="193931at2759"/>
<feature type="region of interest" description="Disordered" evidence="11">
    <location>
        <begin position="505"/>
        <end position="536"/>
    </location>
</feature>
<dbReference type="PROSITE" id="PS00108">
    <property type="entry name" value="PROTEIN_KINASE_ST"/>
    <property type="match status" value="1"/>
</dbReference>
<dbReference type="PANTHER" id="PTHR24346:SF110">
    <property type="entry name" value="NON-SPECIFIC SERINE_THREONINE PROTEIN KINASE"/>
    <property type="match status" value="1"/>
</dbReference>
<evidence type="ECO:0000256" key="6">
    <source>
        <dbReference type="ARBA" id="ARBA00022777"/>
    </source>
</evidence>
<feature type="compositionally biased region" description="Basic residues" evidence="11">
    <location>
        <begin position="415"/>
        <end position="427"/>
    </location>
</feature>
<proteinExistence type="inferred from homology"/>
<protein>
    <recommendedName>
        <fullName evidence="2">non-specific serine/threonine protein kinase</fullName>
        <ecNumber evidence="2">2.7.11.1</ecNumber>
    </recommendedName>
</protein>
<gene>
    <name evidence="13" type="ORF">SYNPS1DRAFT_16564</name>
</gene>
<dbReference type="Pfam" id="PF16579">
    <property type="entry name" value="AdenylateSensor"/>
    <property type="match status" value="1"/>
</dbReference>
<comment type="catalytic activity">
    <reaction evidence="9">
        <text>L-seryl-[protein] + ATP = O-phospho-L-seryl-[protein] + ADP + H(+)</text>
        <dbReference type="Rhea" id="RHEA:17989"/>
        <dbReference type="Rhea" id="RHEA-COMP:9863"/>
        <dbReference type="Rhea" id="RHEA-COMP:11604"/>
        <dbReference type="ChEBI" id="CHEBI:15378"/>
        <dbReference type="ChEBI" id="CHEBI:29999"/>
        <dbReference type="ChEBI" id="CHEBI:30616"/>
        <dbReference type="ChEBI" id="CHEBI:83421"/>
        <dbReference type="ChEBI" id="CHEBI:456216"/>
        <dbReference type="EC" id="2.7.11.1"/>
    </reaction>
</comment>
<name>A0A4P9YXM6_9FUNG</name>
<dbReference type="SUPFAM" id="SSF56112">
    <property type="entry name" value="Protein kinase-like (PK-like)"/>
    <property type="match status" value="1"/>
</dbReference>
<dbReference type="GO" id="GO:0005737">
    <property type="term" value="C:cytoplasm"/>
    <property type="evidence" value="ECO:0007669"/>
    <property type="project" value="TreeGrafter"/>
</dbReference>
<dbReference type="Proteomes" id="UP000278143">
    <property type="component" value="Unassembled WGS sequence"/>
</dbReference>
<evidence type="ECO:0000256" key="2">
    <source>
        <dbReference type="ARBA" id="ARBA00012513"/>
    </source>
</evidence>
<dbReference type="InterPro" id="IPR017441">
    <property type="entry name" value="Protein_kinase_ATP_BS"/>
</dbReference>
<keyword evidence="14" id="KW-1185">Reference proteome</keyword>
<feature type="region of interest" description="Disordered" evidence="11">
    <location>
        <begin position="359"/>
        <end position="427"/>
    </location>
</feature>
<evidence type="ECO:0000256" key="8">
    <source>
        <dbReference type="ARBA" id="ARBA00047899"/>
    </source>
</evidence>